<accession>L2GMK5</accession>
<proteinExistence type="predicted"/>
<name>L2GMK5_VITCO</name>
<evidence type="ECO:0000259" key="1">
    <source>
        <dbReference type="SMART" id="SM00322"/>
    </source>
</evidence>
<dbReference type="EMBL" id="JH370142">
    <property type="protein sequence ID" value="ELA41537.1"/>
    <property type="molecule type" value="Genomic_DNA"/>
</dbReference>
<feature type="domain" description="K Homology" evidence="1">
    <location>
        <begin position="438"/>
        <end position="514"/>
    </location>
</feature>
<organism evidence="2 3">
    <name type="scientific">Vittaforma corneae (strain ATCC 50505)</name>
    <name type="common">Microsporidian parasite</name>
    <name type="synonym">Nosema corneum</name>
    <dbReference type="NCBI Taxonomy" id="993615"/>
    <lineage>
        <taxon>Eukaryota</taxon>
        <taxon>Fungi</taxon>
        <taxon>Fungi incertae sedis</taxon>
        <taxon>Microsporidia</taxon>
        <taxon>Nosematidae</taxon>
        <taxon>Vittaforma</taxon>
    </lineage>
</organism>
<protein>
    <recommendedName>
        <fullName evidence="1">K Homology domain-containing protein</fullName>
    </recommendedName>
</protein>
<dbReference type="SUPFAM" id="SSF54791">
    <property type="entry name" value="Eukaryotic type KH-domain (KH-domain type I)"/>
    <property type="match status" value="1"/>
</dbReference>
<dbReference type="HOGENOM" id="CLU_472673_0_0_1"/>
<dbReference type="STRING" id="993615.L2GMK5"/>
<evidence type="ECO:0000313" key="3">
    <source>
        <dbReference type="Proteomes" id="UP000011082"/>
    </source>
</evidence>
<gene>
    <name evidence="2" type="ORF">VICG_01401</name>
</gene>
<evidence type="ECO:0000313" key="2">
    <source>
        <dbReference type="EMBL" id="ELA41537.1"/>
    </source>
</evidence>
<keyword evidence="3" id="KW-1185">Reference proteome</keyword>
<dbReference type="Gene3D" id="3.30.1370.10">
    <property type="entry name" value="K Homology domain, type 1"/>
    <property type="match status" value="1"/>
</dbReference>
<dbReference type="InterPro" id="IPR004088">
    <property type="entry name" value="KH_dom_type_1"/>
</dbReference>
<dbReference type="InParanoid" id="L2GMK5"/>
<sequence length="577" mass="66017">MKNNLFSKYPFSPSISNTAKNSSLGDPKSEDNPYQIKHKVIILDQQLTTNEPEMLEQDSRPEPVYSLNGPEVDTMFPLSHRGVHSIFDKDKIERNGSNRISIKIPREWLDGKYNHVKTQLIKGHNTFTFEMKRDSLNISIEFYCVDVKKTLEFICTTYDLIFSEPGESGDVGLNSYAHSKCRNTSTFENSGSLTDNIVADIKSISTACRSVDQCMPRFNGSLSVLNLENIKISNRLFKTEVTSFLHVNFLLMKILYSKKYNGILRTYSCKLVQISGGNMTRIAIYGESRQHVNNCRREIEEMYYSNILVNVECDSLVNQHKGLGMIDSCQKNICKAFIEIIMAKAGHNMLFGDVDELFESFGAVHKCTVNLLVNSETGNFICGKKMGKIHKIACPYLKVLLIDTFKSGFEEPESFFNFKMQGPTNACIGCYRQLLDEFPYEMCFSVDRKYHKKIIGVDGCVIQRIMKKYNFYVKFLSSKETKLLGLENNVILRTPRKNKEMLSKAKMEILKYVGEENIIGNVNYVSMANKGILMRNGNNLKDMEQEHGKIGIELDAEISFESIKKAVEMNIQKERWY</sequence>
<dbReference type="InterPro" id="IPR036612">
    <property type="entry name" value="KH_dom_type_1_sf"/>
</dbReference>
<dbReference type="GeneID" id="19882112"/>
<dbReference type="OrthoDB" id="2196204at2759"/>
<dbReference type="RefSeq" id="XP_007604847.1">
    <property type="nucleotide sequence ID" value="XM_007604785.1"/>
</dbReference>
<dbReference type="Pfam" id="PF00013">
    <property type="entry name" value="KH_1"/>
    <property type="match status" value="1"/>
</dbReference>
<dbReference type="SMART" id="SM00322">
    <property type="entry name" value="KH"/>
    <property type="match status" value="1"/>
</dbReference>
<dbReference type="InterPro" id="IPR004087">
    <property type="entry name" value="KH_dom"/>
</dbReference>
<dbReference type="AlphaFoldDB" id="L2GMK5"/>
<dbReference type="GO" id="GO:0003723">
    <property type="term" value="F:RNA binding"/>
    <property type="evidence" value="ECO:0007669"/>
    <property type="project" value="InterPro"/>
</dbReference>
<dbReference type="VEuPathDB" id="MicrosporidiaDB:VICG_01401"/>
<reference evidence="3" key="1">
    <citation type="submission" date="2011-05" db="EMBL/GenBank/DDBJ databases">
        <title>The genome sequence of Vittaforma corneae strain ATCC 50505.</title>
        <authorList>
            <consortium name="The Broad Institute Genome Sequencing Platform"/>
            <person name="Cuomo C."/>
            <person name="Didier E."/>
            <person name="Bowers L."/>
            <person name="Young S.K."/>
            <person name="Zeng Q."/>
            <person name="Gargeya S."/>
            <person name="Fitzgerald M."/>
            <person name="Haas B."/>
            <person name="Abouelleil A."/>
            <person name="Alvarado L."/>
            <person name="Arachchi H.M."/>
            <person name="Berlin A."/>
            <person name="Chapman S.B."/>
            <person name="Gearin G."/>
            <person name="Goldberg J."/>
            <person name="Griggs A."/>
            <person name="Gujja S."/>
            <person name="Hansen M."/>
            <person name="Heiman D."/>
            <person name="Howarth C."/>
            <person name="Larimer J."/>
            <person name="Lui A."/>
            <person name="MacDonald P.J.P."/>
            <person name="McCowen C."/>
            <person name="Montmayeur A."/>
            <person name="Murphy C."/>
            <person name="Neiman D."/>
            <person name="Pearson M."/>
            <person name="Priest M."/>
            <person name="Roberts A."/>
            <person name="Saif S."/>
            <person name="Shea T."/>
            <person name="Sisk P."/>
            <person name="Stolte C."/>
            <person name="Sykes S."/>
            <person name="Wortman J."/>
            <person name="Nusbaum C."/>
            <person name="Birren B."/>
        </authorList>
    </citation>
    <scope>NUCLEOTIDE SEQUENCE [LARGE SCALE GENOMIC DNA]</scope>
    <source>
        <strain evidence="3">ATCC 50505</strain>
    </source>
</reference>
<dbReference type="Proteomes" id="UP000011082">
    <property type="component" value="Unassembled WGS sequence"/>
</dbReference>